<dbReference type="NCBIfam" id="NF047389">
    <property type="entry name" value="ATPase_Sll1717"/>
    <property type="match status" value="1"/>
</dbReference>
<accession>A0A8J3K5D0</accession>
<name>A0A8J3K5D0_9ACTN</name>
<comment type="caution">
    <text evidence="1">The sequence shown here is derived from an EMBL/GenBank/DDBJ whole genome shotgun (WGS) entry which is preliminary data.</text>
</comment>
<sequence>MGGKRATSRIKNGFNLGGEQAEADPLLQDAFYESGDYATIVSRSDPKCFLVARTGGGKSAALQRLEERHPDHVIRINPEDLSLPYITELNVIRYLDSLDVNLDLLFIALWKHVLLVELIRHRYKVDSPAAKQNFLRNLRDVFVRDPAKRAALDYLDEFGEKFWCEAHERVREITQKFAEKINSEAKGSVSVPKLGQATVGGATETTFSNETKAEQAERFQRIVNETQLARLNTMLKALDEDMLDRPQHFTYVVIDDLDRDWVDNRLTNDLIRCLFRTVLDLKRVKNLKVLVALRTNIMEQLNFGERSGSQEEKFRSLVLQMKWNRSSLTDMLDERLRVAAERSALGVESVSELLPTKNKTRGDAVDYILDRTLMRPRDAIAFLNEGLSVAYGKPKLSWEDIHTAERAYSEKRLLALRDEWKLNYPDIQRVFDLFRRIEVPMDREKLLRRLDDVMLLPADRTFRGVRWVTELSATMMSSGTGTHDWVELYQPLISFLFRIGFLGCARSEHTAFVYFYDDPGYADRASNLEAVTLFQVHPTFQAALDVTVRFNRPA</sequence>
<evidence type="ECO:0008006" key="3">
    <source>
        <dbReference type="Google" id="ProtNLM"/>
    </source>
</evidence>
<evidence type="ECO:0000313" key="1">
    <source>
        <dbReference type="EMBL" id="GIF97011.1"/>
    </source>
</evidence>
<dbReference type="RefSeq" id="WP_120314882.1">
    <property type="nucleotide sequence ID" value="NZ_BONH01000007.1"/>
</dbReference>
<dbReference type="EMBL" id="BONH01000007">
    <property type="protein sequence ID" value="GIF97011.1"/>
    <property type="molecule type" value="Genomic_DNA"/>
</dbReference>
<dbReference type="InterPro" id="IPR059206">
    <property type="entry name" value="Sll1717-like"/>
</dbReference>
<reference evidence="1 2" key="1">
    <citation type="submission" date="2021-01" db="EMBL/GenBank/DDBJ databases">
        <title>Whole genome shotgun sequence of Catellatospora citrea NBRC 14495.</title>
        <authorList>
            <person name="Komaki H."/>
            <person name="Tamura T."/>
        </authorList>
    </citation>
    <scope>NUCLEOTIDE SEQUENCE [LARGE SCALE GENOMIC DNA]</scope>
    <source>
        <strain evidence="1 2">NBRC 14495</strain>
    </source>
</reference>
<organism evidence="1 2">
    <name type="scientific">Catellatospora citrea</name>
    <dbReference type="NCBI Taxonomy" id="53366"/>
    <lineage>
        <taxon>Bacteria</taxon>
        <taxon>Bacillati</taxon>
        <taxon>Actinomycetota</taxon>
        <taxon>Actinomycetes</taxon>
        <taxon>Micromonosporales</taxon>
        <taxon>Micromonosporaceae</taxon>
        <taxon>Catellatospora</taxon>
    </lineage>
</organism>
<evidence type="ECO:0000313" key="2">
    <source>
        <dbReference type="Proteomes" id="UP000659904"/>
    </source>
</evidence>
<dbReference type="AlphaFoldDB" id="A0A8J3K5D0"/>
<protein>
    <recommendedName>
        <fullName evidence="3">DNA repair ATPase</fullName>
    </recommendedName>
</protein>
<gene>
    <name evidence="1" type="ORF">Cci01nite_21050</name>
</gene>
<dbReference type="Proteomes" id="UP000659904">
    <property type="component" value="Unassembled WGS sequence"/>
</dbReference>
<proteinExistence type="predicted"/>
<keyword evidence="2" id="KW-1185">Reference proteome</keyword>